<organism evidence="2 3">
    <name type="scientific">Methylovulum psychrotolerans</name>
    <dbReference type="NCBI Taxonomy" id="1704499"/>
    <lineage>
        <taxon>Bacteria</taxon>
        <taxon>Pseudomonadati</taxon>
        <taxon>Pseudomonadota</taxon>
        <taxon>Gammaproteobacteria</taxon>
        <taxon>Methylococcales</taxon>
        <taxon>Methylococcaceae</taxon>
        <taxon>Methylovulum</taxon>
    </lineage>
</organism>
<feature type="signal peptide" evidence="1">
    <location>
        <begin position="1"/>
        <end position="17"/>
    </location>
</feature>
<gene>
    <name evidence="2" type="ORF">CEK71_11185</name>
</gene>
<accession>A0A1Z4C594</accession>
<evidence type="ECO:0008006" key="4">
    <source>
        <dbReference type="Google" id="ProtNLM"/>
    </source>
</evidence>
<name>A0A1Z4C594_9GAMM</name>
<dbReference type="Proteomes" id="UP000197019">
    <property type="component" value="Chromosome"/>
</dbReference>
<protein>
    <recommendedName>
        <fullName evidence="4">YXWGXW repeat-containing protein</fullName>
    </recommendedName>
</protein>
<evidence type="ECO:0000313" key="3">
    <source>
        <dbReference type="Proteomes" id="UP000197019"/>
    </source>
</evidence>
<dbReference type="EMBL" id="CP022129">
    <property type="protein sequence ID" value="ASF48723.1"/>
    <property type="molecule type" value="Genomic_DNA"/>
</dbReference>
<sequence>MPIAIFMALFLAGCAVAPVGGGAIVGGGGGVVNVRPAYPRPGPGYVWQNHPRQGWGWHHPNYGWHRGWR</sequence>
<feature type="chain" id="PRO_5013232695" description="YXWGXW repeat-containing protein" evidence="1">
    <location>
        <begin position="18"/>
        <end position="69"/>
    </location>
</feature>
<keyword evidence="3" id="KW-1185">Reference proteome</keyword>
<dbReference type="AlphaFoldDB" id="A0A1Z4C594"/>
<reference evidence="2 3" key="1">
    <citation type="submission" date="2017-06" db="EMBL/GenBank/DDBJ databases">
        <title>Genome Sequencing of the methanotroph Methylovulum psychrotolerants str. HV10-M2 isolated from a high-altitude environment.</title>
        <authorList>
            <person name="Mateos-Rivera A."/>
        </authorList>
    </citation>
    <scope>NUCLEOTIDE SEQUENCE [LARGE SCALE GENOMIC DNA]</scope>
    <source>
        <strain evidence="2 3">HV10_M2</strain>
    </source>
</reference>
<evidence type="ECO:0000313" key="2">
    <source>
        <dbReference type="EMBL" id="ASF48723.1"/>
    </source>
</evidence>
<evidence type="ECO:0000256" key="1">
    <source>
        <dbReference type="SAM" id="SignalP"/>
    </source>
</evidence>
<keyword evidence="1" id="KW-0732">Signal</keyword>
<dbReference type="KEGG" id="mpsy:CEK71_11185"/>
<proteinExistence type="predicted"/>